<evidence type="ECO:0000259" key="6">
    <source>
        <dbReference type="Pfam" id="PF01974"/>
    </source>
</evidence>
<dbReference type="InterPro" id="IPR006676">
    <property type="entry name" value="tRNA_splic"/>
</dbReference>
<dbReference type="EMBL" id="CALNXK010000038">
    <property type="protein sequence ID" value="CAH3123342.1"/>
    <property type="molecule type" value="Genomic_DNA"/>
</dbReference>
<feature type="compositionally biased region" description="Basic residues" evidence="5">
    <location>
        <begin position="8"/>
        <end position="17"/>
    </location>
</feature>
<dbReference type="InterPro" id="IPR011856">
    <property type="entry name" value="tRNA_endonuc-like_dom_sf"/>
</dbReference>
<organism evidence="8 9">
    <name type="scientific">Porites lobata</name>
    <dbReference type="NCBI Taxonomy" id="104759"/>
    <lineage>
        <taxon>Eukaryota</taxon>
        <taxon>Metazoa</taxon>
        <taxon>Cnidaria</taxon>
        <taxon>Anthozoa</taxon>
        <taxon>Hexacorallia</taxon>
        <taxon>Scleractinia</taxon>
        <taxon>Fungiina</taxon>
        <taxon>Poritidae</taxon>
        <taxon>Porites</taxon>
    </lineage>
</organism>
<keyword evidence="9" id="KW-1185">Reference proteome</keyword>
<sequence length="482" mass="55495">MADTGFRFPRRKKGAKSHPKDAPFPVPIQSITSKEPCSERWYYYTGHFRDNCVVIEDLGDLTFLYRMGFFGKGFLSRSKPEYEVISNISQKAFSKSEKLRRLPPKEREIRQSKFRVVKKERFKNHKQWWEQINGAILTDDPLKLECEEAEEAVDTCIECPQHHQEFTVDSENIESLPNEEDGSPSPKRIKMDIFCGEVSELHHDHQDGSRTEEISVNSSDDEDITKSNSGEDTDADVTNRELEEVVHDVMRKSNQKKSEKVNEDTKQTQIKSKGKKQEDPYKVFEHLQLSLEEAFFLSYGLGCLSVLNSNKKPMSLSEMWCSFCTAKRNFLPSYITYHYFRSKGWVPKIGIKYATDFVLYKEGMPFYHSSYSVIVQMVDSQSLEVDKNSSPCRQLSWPQLCGVSRVSGHAAKEVMICYVIKPSVDMTKEEMMSPNCIPRFKLQFQSMFVLFVANSAVISLFQGHVISQSCPPTGNRLCIHSY</sequence>
<comment type="caution">
    <text evidence="8">The sequence shown here is derived from an EMBL/GenBank/DDBJ whole genome shotgun (WGS) entry which is preliminary data.</text>
</comment>
<protein>
    <recommendedName>
        <fullName evidence="4">tRNA-splicing endonuclease subunit Sen2</fullName>
        <ecNumber evidence="4">4.6.1.16</ecNumber>
    </recommendedName>
</protein>
<dbReference type="CDD" id="cd22363">
    <property type="entry name" value="tRNA-intron_lyase_C"/>
    <property type="match status" value="1"/>
</dbReference>
<evidence type="ECO:0000256" key="2">
    <source>
        <dbReference type="ARBA" id="ARBA00022694"/>
    </source>
</evidence>
<evidence type="ECO:0000313" key="8">
    <source>
        <dbReference type="EMBL" id="CAH3123342.1"/>
    </source>
</evidence>
<evidence type="ECO:0000256" key="1">
    <source>
        <dbReference type="ARBA" id="ARBA00008078"/>
    </source>
</evidence>
<proteinExistence type="inferred from homology"/>
<dbReference type="InterPro" id="IPR006677">
    <property type="entry name" value="tRNA_intron_Endonuc_cat-like"/>
</dbReference>
<reference evidence="8 9" key="1">
    <citation type="submission" date="2022-05" db="EMBL/GenBank/DDBJ databases">
        <authorList>
            <consortium name="Genoscope - CEA"/>
            <person name="William W."/>
        </authorList>
    </citation>
    <scope>NUCLEOTIDE SEQUENCE [LARGE SCALE GENOMIC DNA]</scope>
</reference>
<name>A0ABN8NW36_9CNID</name>
<evidence type="ECO:0000256" key="5">
    <source>
        <dbReference type="SAM" id="MobiDB-lite"/>
    </source>
</evidence>
<keyword evidence="3 4" id="KW-0456">Lyase</keyword>
<feature type="region of interest" description="Disordered" evidence="5">
    <location>
        <begin position="1"/>
        <end position="29"/>
    </location>
</feature>
<feature type="domain" description="tRNA intron endonuclease catalytic" evidence="6">
    <location>
        <begin position="330"/>
        <end position="419"/>
    </location>
</feature>
<dbReference type="EC" id="4.6.1.16" evidence="4"/>
<feature type="compositionally biased region" description="Basic and acidic residues" evidence="5">
    <location>
        <begin position="237"/>
        <end position="266"/>
    </location>
</feature>
<dbReference type="PANTHER" id="PTHR21227">
    <property type="entry name" value="TRNA-SPLICING ENDONUCLEASE SUBUNIT SEN2"/>
    <property type="match status" value="1"/>
</dbReference>
<dbReference type="InterPro" id="IPR006678">
    <property type="entry name" value="tRNA_intron_Endonuc_N"/>
</dbReference>
<dbReference type="PANTHER" id="PTHR21227:SF0">
    <property type="entry name" value="TRNA-SPLICING ENDONUCLEASE SUBUNIT SEN2"/>
    <property type="match status" value="1"/>
</dbReference>
<comment type="function">
    <text evidence="4">Constitutes one of the two catalytic subunit of the tRNA-splicing endonuclease complex, a complex responsible for identification and cleavage of the splice sites in pre-tRNA. It cleaves pre-tRNA at the 5'- and 3'-splice sites to release the intron. The products are an intron and two tRNA half-molecules bearing 2',3'-cyclic phosphate and 5'-OH termini. There are no conserved sequences at the splice sites, but the intron is invariably located at the same site in the gene, placing the splice sites an invariant distance from the constant structural features of the tRNA body.</text>
</comment>
<feature type="domain" description="tRNA intron endonuclease N-terminal" evidence="7">
    <location>
        <begin position="282"/>
        <end position="320"/>
    </location>
</feature>
<feature type="region of interest" description="Disordered" evidence="5">
    <location>
        <begin position="201"/>
        <end position="275"/>
    </location>
</feature>
<keyword evidence="2 4" id="KW-0819">tRNA processing</keyword>
<evidence type="ECO:0000256" key="3">
    <source>
        <dbReference type="ARBA" id="ARBA00023239"/>
    </source>
</evidence>
<dbReference type="Gene3D" id="3.40.1350.10">
    <property type="match status" value="1"/>
</dbReference>
<evidence type="ECO:0000259" key="7">
    <source>
        <dbReference type="Pfam" id="PF02778"/>
    </source>
</evidence>
<accession>A0ABN8NW36</accession>
<dbReference type="Proteomes" id="UP001159405">
    <property type="component" value="Unassembled WGS sequence"/>
</dbReference>
<comment type="similarity">
    <text evidence="1 4">Belongs to the tRNA-intron endonuclease family.</text>
</comment>
<feature type="region of interest" description="Disordered" evidence="5">
    <location>
        <begin position="168"/>
        <end position="189"/>
    </location>
</feature>
<feature type="compositionally biased region" description="Basic and acidic residues" evidence="5">
    <location>
        <begin position="201"/>
        <end position="213"/>
    </location>
</feature>
<dbReference type="InterPro" id="IPR016589">
    <property type="entry name" value="tRNA_splic_SEN2"/>
</dbReference>
<dbReference type="Pfam" id="PF01974">
    <property type="entry name" value="tRNA_int_endo"/>
    <property type="match status" value="1"/>
</dbReference>
<evidence type="ECO:0000256" key="4">
    <source>
        <dbReference type="PIRNR" id="PIRNR011789"/>
    </source>
</evidence>
<evidence type="ECO:0000313" key="9">
    <source>
        <dbReference type="Proteomes" id="UP001159405"/>
    </source>
</evidence>
<dbReference type="PIRSF" id="PIRSF011789">
    <property type="entry name" value="tRNA_splic_SEN2"/>
    <property type="match status" value="1"/>
</dbReference>
<dbReference type="SUPFAM" id="SSF53032">
    <property type="entry name" value="tRNA-intron endonuclease catalytic domain-like"/>
    <property type="match status" value="1"/>
</dbReference>
<dbReference type="Pfam" id="PF02778">
    <property type="entry name" value="tRNA_int_endo_N"/>
    <property type="match status" value="1"/>
</dbReference>
<gene>
    <name evidence="8" type="ORF">PLOB_00029904</name>
</gene>
<dbReference type="InterPro" id="IPR036167">
    <property type="entry name" value="tRNA_intron_Endo_cat-like_sf"/>
</dbReference>